<feature type="region of interest" description="Disordered" evidence="2">
    <location>
        <begin position="25"/>
        <end position="49"/>
    </location>
</feature>
<name>A0A1U7SD13_ALLSI</name>
<evidence type="ECO:0000313" key="3">
    <source>
        <dbReference type="Proteomes" id="UP000189705"/>
    </source>
</evidence>
<evidence type="ECO:0000256" key="1">
    <source>
        <dbReference type="PROSITE-ProRule" id="PRU00235"/>
    </source>
</evidence>
<dbReference type="SUPFAM" id="SSF81383">
    <property type="entry name" value="F-box domain"/>
    <property type="match status" value="1"/>
</dbReference>
<dbReference type="InterPro" id="IPR036047">
    <property type="entry name" value="F-box-like_dom_sf"/>
</dbReference>
<dbReference type="InterPro" id="IPR052866">
    <property type="entry name" value="F-box_protein_24"/>
</dbReference>
<dbReference type="PANTHER" id="PTHR47004">
    <property type="entry name" value="F-BOX ONLY PROTEIN 24"/>
    <property type="match status" value="1"/>
</dbReference>
<dbReference type="RefSeq" id="XP_006029657.2">
    <property type="nucleotide sequence ID" value="XM_006029595.2"/>
</dbReference>
<dbReference type="InParanoid" id="A0A1U7SD13"/>
<dbReference type="InterPro" id="IPR000408">
    <property type="entry name" value="Reg_chr_condens"/>
</dbReference>
<sequence>MGDQQAAQRLQCRRQGLRHLAHLALNEAGLRSKRPPRSPGDKKGPAEAASIQSLPPELLEHIMSFLPVSAGGGPGRTPPTPYAQTCHTLYCVCDSEGAWRRACRRLCALPPLALPGARPWKRAAVLNYTKGLVVQPFGGRQRGPSRPPAPALAHGYRKLVPTREHVLVLDHAGTLFSLRHALTPAPGQWRRAARYAVLCRGTKDFTTDPRSDAACRKYVYVLATRAGGDGGPAPDCVEVYLQGSGQRIFKMTFHPALRFRQLRLLGPETARALLLLTEDGRVYSLSVDESQLAQPRSYTVQLALRKVSRGHPGTPIAAIAAAPHSAAFLTEQGTVYLEVHAPGVYRDLFGTLHAYDPHDPQMPLVLSLPAKVLSCALGSNHLGLVDEFGRVFMQGSNRHGQLGTGDKIDRGEPAQVPSLARPLALWCGLNHSVVLAPSGAGGREVLGCGCGAGGRLPGWPKGSASFVCLQVEVPPSASSLCSTRDGLYVLCSYDIEEQPAFRDLPPGAPAVPPVPSPGVPPACTALLVQLQSCPTLPGRVAKLQEAVGALPLPPAQRHFLCQGLELVQRSPEPVLSKSTFISSSHQ</sequence>
<protein>
    <submittedName>
        <fullName evidence="4">F-box only protein 24</fullName>
    </submittedName>
</protein>
<reference evidence="4" key="1">
    <citation type="submission" date="2025-08" db="UniProtKB">
        <authorList>
            <consortium name="RefSeq"/>
        </authorList>
    </citation>
    <scope>IDENTIFICATION</scope>
</reference>
<dbReference type="GeneID" id="102376805"/>
<dbReference type="SUPFAM" id="SSF50985">
    <property type="entry name" value="RCC1/BLIP-II"/>
    <property type="match status" value="1"/>
</dbReference>
<evidence type="ECO:0000313" key="4">
    <source>
        <dbReference type="RefSeq" id="XP_006029657.2"/>
    </source>
</evidence>
<gene>
    <name evidence="4" type="primary">FBXO24</name>
</gene>
<proteinExistence type="predicted"/>
<feature type="repeat" description="RCC1" evidence="1">
    <location>
        <begin position="389"/>
        <end position="438"/>
    </location>
</feature>
<dbReference type="eggNOG" id="KOG0274">
    <property type="taxonomic scope" value="Eukaryota"/>
</dbReference>
<dbReference type="Gene3D" id="1.20.1280.50">
    <property type="match status" value="1"/>
</dbReference>
<dbReference type="Pfam" id="PF00415">
    <property type="entry name" value="RCC1"/>
    <property type="match status" value="1"/>
</dbReference>
<dbReference type="KEGG" id="asn:102376805"/>
<dbReference type="PROSITE" id="PS50012">
    <property type="entry name" value="RCC1_3"/>
    <property type="match status" value="1"/>
</dbReference>
<dbReference type="Proteomes" id="UP000189705">
    <property type="component" value="Unplaced"/>
</dbReference>
<dbReference type="InterPro" id="IPR009091">
    <property type="entry name" value="RCC1/BLIP-II"/>
</dbReference>
<dbReference type="STRING" id="38654.A0A1U7SD13"/>
<dbReference type="PANTHER" id="PTHR47004:SF1">
    <property type="entry name" value="F-BOX ONLY PROTEIN 24"/>
    <property type="match status" value="1"/>
</dbReference>
<dbReference type="AlphaFoldDB" id="A0A1U7SD13"/>
<dbReference type="CTD" id="26261"/>
<organism evidence="3 4">
    <name type="scientific">Alligator sinensis</name>
    <name type="common">Chinese alligator</name>
    <dbReference type="NCBI Taxonomy" id="38654"/>
    <lineage>
        <taxon>Eukaryota</taxon>
        <taxon>Metazoa</taxon>
        <taxon>Chordata</taxon>
        <taxon>Craniata</taxon>
        <taxon>Vertebrata</taxon>
        <taxon>Euteleostomi</taxon>
        <taxon>Archelosauria</taxon>
        <taxon>Archosauria</taxon>
        <taxon>Crocodylia</taxon>
        <taxon>Alligatoridae</taxon>
        <taxon>Alligatorinae</taxon>
        <taxon>Alligator</taxon>
    </lineage>
</organism>
<evidence type="ECO:0000256" key="2">
    <source>
        <dbReference type="SAM" id="MobiDB-lite"/>
    </source>
</evidence>
<keyword evidence="3" id="KW-1185">Reference proteome</keyword>
<accession>A0A1U7SD13</accession>
<dbReference type="Gene3D" id="2.130.10.30">
    <property type="entry name" value="Regulator of chromosome condensation 1/beta-lactamase-inhibitor protein II"/>
    <property type="match status" value="1"/>
</dbReference>